<dbReference type="EMBL" id="QNRE01000013">
    <property type="protein sequence ID" value="RBO86511.1"/>
    <property type="molecule type" value="Genomic_DNA"/>
</dbReference>
<sequence>MTSGPPLHSPALDAEPVPNALRVRPAALLLDFGGVVFETRKRPEGLRDAAALVCTELRRAGHALDPERVHASLAAGLAALRHWKHAMSRTREPAELTHRALWEDFLLADQPASIRARAAGDALHLMAAINPLLNDHEVRPGVRDLLSTARDLGIPVGIVSNAHSGLAHRRLLRQFGLADLLAVQLYSDEAGIRKPHPGMMHRAAAALATTPDRCWYVGDTQDRDVQSGRRAGVGAVILTRSKHTDSPPFAVVERPDAIFDTPEQLLPLLLEARPGPQTPPRPVSPRRPGTPKALLLDQGGVLTSSVKTPQAIAGFATEVAIRLRAAGHAVPDHQMVAALDHARRAYQAGKRTERIGDRYPEVTPAKFWGEFVAPHLPATARDWLLAESTELTFGYAQAKSSCQVRDGVSELLAWCREAAIPVAIVSNTICGRSGRRRLREAGVIELIGAFAYSDEVGYRKPDPALVLAATRALGVDPADCWFVGDKPWRDVAAARAAGVGTAVVVRGGAPADDALADGLAADRPDLLLDSITAVHEALRAAIEGSPATAVPARPTSAESQS</sequence>
<keyword evidence="1" id="KW-0378">Hydrolase</keyword>
<dbReference type="NCBIfam" id="TIGR01549">
    <property type="entry name" value="HAD-SF-IA-v1"/>
    <property type="match status" value="2"/>
</dbReference>
<dbReference type="SFLD" id="SFLDS00003">
    <property type="entry name" value="Haloacid_Dehalogenase"/>
    <property type="match status" value="1"/>
</dbReference>
<dbReference type="GO" id="GO:0008967">
    <property type="term" value="F:phosphoglycolate phosphatase activity"/>
    <property type="evidence" value="ECO:0007669"/>
    <property type="project" value="TreeGrafter"/>
</dbReference>
<dbReference type="InterPro" id="IPR006439">
    <property type="entry name" value="HAD-SF_hydro_IA"/>
</dbReference>
<dbReference type="RefSeq" id="WP_067508538.1">
    <property type="nucleotide sequence ID" value="NZ_CP107943.1"/>
</dbReference>
<dbReference type="AlphaFoldDB" id="A0A366D8Y4"/>
<protein>
    <submittedName>
        <fullName evidence="1">HAD superfamily hydrolase (TIGR01509 family)/HAD superfamily hydrolase (TIGR01549 family)</fullName>
    </submittedName>
</protein>
<keyword evidence="2" id="KW-1185">Reference proteome</keyword>
<evidence type="ECO:0000313" key="1">
    <source>
        <dbReference type="EMBL" id="RBO86511.1"/>
    </source>
</evidence>
<dbReference type="InterPro" id="IPR036412">
    <property type="entry name" value="HAD-like_sf"/>
</dbReference>
<dbReference type="STRING" id="1210090.GCA_001613185_02736"/>
<dbReference type="PANTHER" id="PTHR43434:SF1">
    <property type="entry name" value="PHOSPHOGLYCOLATE PHOSPHATASE"/>
    <property type="match status" value="1"/>
</dbReference>
<dbReference type="GO" id="GO:0006281">
    <property type="term" value="P:DNA repair"/>
    <property type="evidence" value="ECO:0007669"/>
    <property type="project" value="TreeGrafter"/>
</dbReference>
<dbReference type="SFLD" id="SFLDG01129">
    <property type="entry name" value="C1.5:_HAD__Beta-PGM__Phosphata"/>
    <property type="match status" value="1"/>
</dbReference>
<dbReference type="Pfam" id="PF00702">
    <property type="entry name" value="Hydrolase"/>
    <property type="match status" value="2"/>
</dbReference>
<dbReference type="PANTHER" id="PTHR43434">
    <property type="entry name" value="PHOSPHOGLYCOLATE PHOSPHATASE"/>
    <property type="match status" value="1"/>
</dbReference>
<dbReference type="InterPro" id="IPR023214">
    <property type="entry name" value="HAD_sf"/>
</dbReference>
<comment type="caution">
    <text evidence="1">The sequence shown here is derived from an EMBL/GenBank/DDBJ whole genome shotgun (WGS) entry which is preliminary data.</text>
</comment>
<name>A0A366D8Y4_9NOCA</name>
<dbReference type="Proteomes" id="UP000252586">
    <property type="component" value="Unassembled WGS sequence"/>
</dbReference>
<evidence type="ECO:0000313" key="2">
    <source>
        <dbReference type="Proteomes" id="UP000252586"/>
    </source>
</evidence>
<dbReference type="Gene3D" id="3.40.50.1000">
    <property type="entry name" value="HAD superfamily/HAD-like"/>
    <property type="match status" value="2"/>
</dbReference>
<proteinExistence type="predicted"/>
<gene>
    <name evidence="1" type="ORF">DFR74_11354</name>
</gene>
<accession>A0A366D8Y4</accession>
<dbReference type="SUPFAM" id="SSF56784">
    <property type="entry name" value="HAD-like"/>
    <property type="match status" value="2"/>
</dbReference>
<organism evidence="1 2">
    <name type="scientific">Nocardia puris</name>
    <dbReference type="NCBI Taxonomy" id="208602"/>
    <lineage>
        <taxon>Bacteria</taxon>
        <taxon>Bacillati</taxon>
        <taxon>Actinomycetota</taxon>
        <taxon>Actinomycetes</taxon>
        <taxon>Mycobacteriales</taxon>
        <taxon>Nocardiaceae</taxon>
        <taxon>Nocardia</taxon>
    </lineage>
</organism>
<reference evidence="1 2" key="1">
    <citation type="submission" date="2018-06" db="EMBL/GenBank/DDBJ databases">
        <title>Genomic Encyclopedia of Type Strains, Phase IV (KMG-IV): sequencing the most valuable type-strain genomes for metagenomic binning, comparative biology and taxonomic classification.</title>
        <authorList>
            <person name="Goeker M."/>
        </authorList>
    </citation>
    <scope>NUCLEOTIDE SEQUENCE [LARGE SCALE GENOMIC DNA]</scope>
    <source>
        <strain evidence="1 2">DSM 44599</strain>
    </source>
</reference>
<dbReference type="InterPro" id="IPR050155">
    <property type="entry name" value="HAD-like_hydrolase_sf"/>
</dbReference>
<dbReference type="GO" id="GO:0005829">
    <property type="term" value="C:cytosol"/>
    <property type="evidence" value="ECO:0007669"/>
    <property type="project" value="TreeGrafter"/>
</dbReference>